<dbReference type="EMBL" id="JAGYWB010000019">
    <property type="protein sequence ID" value="KAI0489177.1"/>
    <property type="molecule type" value="Genomic_DNA"/>
</dbReference>
<reference evidence="1" key="1">
    <citation type="journal article" date="2022" name="Front. Genet.">
        <title>Chromosome-Scale Assembly of the Dendrobium nobile Genome Provides Insights Into the Molecular Mechanism of the Biosynthesis of the Medicinal Active Ingredient of Dendrobium.</title>
        <authorList>
            <person name="Xu Q."/>
            <person name="Niu S.-C."/>
            <person name="Li K.-L."/>
            <person name="Zheng P.-J."/>
            <person name="Zhang X.-J."/>
            <person name="Jia Y."/>
            <person name="Liu Y."/>
            <person name="Niu Y.-X."/>
            <person name="Yu L.-H."/>
            <person name="Chen D.-F."/>
            <person name="Zhang G.-Q."/>
        </authorList>
    </citation>
    <scope>NUCLEOTIDE SEQUENCE</scope>
    <source>
        <tissue evidence="1">Leaf</tissue>
    </source>
</reference>
<evidence type="ECO:0000313" key="2">
    <source>
        <dbReference type="Proteomes" id="UP000829196"/>
    </source>
</evidence>
<dbReference type="PANTHER" id="PTHR33103">
    <property type="entry name" value="OS01G0153900 PROTEIN"/>
    <property type="match status" value="1"/>
</dbReference>
<evidence type="ECO:0000313" key="1">
    <source>
        <dbReference type="EMBL" id="KAI0489177.1"/>
    </source>
</evidence>
<dbReference type="OrthoDB" id="746543at2759"/>
<dbReference type="AlphaFoldDB" id="A0A8T3A4L8"/>
<protein>
    <submittedName>
        <fullName evidence="1">Uncharacterized protein</fullName>
    </submittedName>
</protein>
<gene>
    <name evidence="1" type="ORF">KFK09_029019</name>
</gene>
<comment type="caution">
    <text evidence="1">The sequence shown here is derived from an EMBL/GenBank/DDBJ whole genome shotgun (WGS) entry which is preliminary data.</text>
</comment>
<dbReference type="Proteomes" id="UP000829196">
    <property type="component" value="Unassembled WGS sequence"/>
</dbReference>
<accession>A0A8T3A4L8</accession>
<sequence length="539" mass="61457">MQMEVDRPSALFPIKCWIFTDLLLHAYIEIPTVTIGGVLKEKRISSLTSGTIILRMRSMAKEEKLSLKVWVDNGKKRAVFGEASDDFIDIVFSFLTLPLGNIVKLLSKNSGMGSIDNLYDSIEKLGGQYWRTEACKNMLLSPLNAARKYCEDLKLNVDDEINPRELYLFKMDSCISGSKCYFSSVRDSRCHCCGELMDKVGLWEKVQTIEDGVFVKKNSVKFIITDNFLVKSVSVLHYYDILKEFGVEDLFLIEERTLKFGRKELLDLLKKFVEGNGVLTKICFPDLCIRRSTAIYNDEIEMKIFESKNNTRLETKKLHIKLIINRINNNVVCAELGEEFADQLFSFLTFPLGLVLELIGCSKSLGCMTNLYNSIQELNFNYFKSEEAKNMLISPQLAPFFGHNKQMLNINIKIPALGELKNGCRKCYRDDKKVPCSTTCEHGVHQSYYKESDPKLAQSDKDLNGGFVRWPQIFLVTDDLHVTPMYLSSFKQILTSQGLHVDHLEKKEITIGRAQVSALLKAMLISKRTLSDALSPYDK</sequence>
<dbReference type="PANTHER" id="PTHR33103:SF27">
    <property type="entry name" value="OS04G0594700 PROTEIN"/>
    <property type="match status" value="1"/>
</dbReference>
<keyword evidence="2" id="KW-1185">Reference proteome</keyword>
<dbReference type="Pfam" id="PF05056">
    <property type="entry name" value="DUF674"/>
    <property type="match status" value="1"/>
</dbReference>
<proteinExistence type="predicted"/>
<organism evidence="1 2">
    <name type="scientific">Dendrobium nobile</name>
    <name type="common">Orchid</name>
    <dbReference type="NCBI Taxonomy" id="94219"/>
    <lineage>
        <taxon>Eukaryota</taxon>
        <taxon>Viridiplantae</taxon>
        <taxon>Streptophyta</taxon>
        <taxon>Embryophyta</taxon>
        <taxon>Tracheophyta</taxon>
        <taxon>Spermatophyta</taxon>
        <taxon>Magnoliopsida</taxon>
        <taxon>Liliopsida</taxon>
        <taxon>Asparagales</taxon>
        <taxon>Orchidaceae</taxon>
        <taxon>Epidendroideae</taxon>
        <taxon>Malaxideae</taxon>
        <taxon>Dendrobiinae</taxon>
        <taxon>Dendrobium</taxon>
    </lineage>
</organism>
<name>A0A8T3A4L8_DENNO</name>
<dbReference type="InterPro" id="IPR007750">
    <property type="entry name" value="DUF674"/>
</dbReference>